<organism evidence="3 4">
    <name type="scientific">Rhodnius prolixus</name>
    <name type="common">Triatomid bug</name>
    <dbReference type="NCBI Taxonomy" id="13249"/>
    <lineage>
        <taxon>Eukaryota</taxon>
        <taxon>Metazoa</taxon>
        <taxon>Ecdysozoa</taxon>
        <taxon>Arthropoda</taxon>
        <taxon>Hexapoda</taxon>
        <taxon>Insecta</taxon>
        <taxon>Pterygota</taxon>
        <taxon>Neoptera</taxon>
        <taxon>Paraneoptera</taxon>
        <taxon>Hemiptera</taxon>
        <taxon>Heteroptera</taxon>
        <taxon>Panheteroptera</taxon>
        <taxon>Cimicomorpha</taxon>
        <taxon>Reduviidae</taxon>
        <taxon>Triatominae</taxon>
        <taxon>Rhodnius</taxon>
    </lineage>
</organism>
<dbReference type="Gene3D" id="1.20.1280.50">
    <property type="match status" value="1"/>
</dbReference>
<dbReference type="SUPFAM" id="SSF50998">
    <property type="entry name" value="Quinoprotein alcohol dehydrogenase-like"/>
    <property type="match status" value="1"/>
</dbReference>
<dbReference type="PANTHER" id="PTHR19872:SF9">
    <property type="entry name" value="UBIQUITIN-BINDING SDF UBIQUITIN LIGASE COMPLEX SUBUNIT"/>
    <property type="match status" value="1"/>
</dbReference>
<dbReference type="InterPro" id="IPR051075">
    <property type="entry name" value="SCF_subunit_WD-repeat"/>
</dbReference>
<dbReference type="EMBL" id="ACPB03003085">
    <property type="status" value="NOT_ANNOTATED_CDS"/>
    <property type="molecule type" value="Genomic_DNA"/>
</dbReference>
<evidence type="ECO:0000313" key="4">
    <source>
        <dbReference type="Proteomes" id="UP000015103"/>
    </source>
</evidence>
<name>T1HJ77_RHOPR</name>
<keyword evidence="1" id="KW-0853">WD repeat</keyword>
<dbReference type="STRING" id="13249.T1HJ77"/>
<dbReference type="InterPro" id="IPR015943">
    <property type="entry name" value="WD40/YVTN_repeat-like_dom_sf"/>
</dbReference>
<dbReference type="InterPro" id="IPR011047">
    <property type="entry name" value="Quinoprotein_ADH-like_sf"/>
</dbReference>
<dbReference type="OMA" id="VTTPLCK"/>
<keyword evidence="4" id="KW-1185">Reference proteome</keyword>
<protein>
    <submittedName>
        <fullName evidence="3">F-box domain-containing protein</fullName>
    </submittedName>
</protein>
<dbReference type="Pfam" id="PF12937">
    <property type="entry name" value="F-box-like"/>
    <property type="match status" value="1"/>
</dbReference>
<dbReference type="SUPFAM" id="SSF81383">
    <property type="entry name" value="F-box domain"/>
    <property type="match status" value="1"/>
</dbReference>
<dbReference type="Proteomes" id="UP000015103">
    <property type="component" value="Unassembled WGS sequence"/>
</dbReference>
<dbReference type="Gene3D" id="2.130.10.10">
    <property type="entry name" value="YVTN repeat-like/Quinoprotein amine dehydrogenase"/>
    <property type="match status" value="1"/>
</dbReference>
<evidence type="ECO:0000256" key="1">
    <source>
        <dbReference type="ARBA" id="ARBA00022574"/>
    </source>
</evidence>
<dbReference type="EnsemblMetazoa" id="RPRC004100-RA">
    <property type="protein sequence ID" value="RPRC004100-PA"/>
    <property type="gene ID" value="RPRC004100"/>
</dbReference>
<dbReference type="InParanoid" id="T1HJ77"/>
<keyword evidence="2" id="KW-0677">Repeat</keyword>
<evidence type="ECO:0000313" key="3">
    <source>
        <dbReference type="EnsemblMetazoa" id="RPRC004100-PA"/>
    </source>
</evidence>
<dbReference type="InterPro" id="IPR036047">
    <property type="entry name" value="F-box-like_dom_sf"/>
</dbReference>
<dbReference type="HOGENOM" id="CLU_540047_0_0_1"/>
<dbReference type="PROSITE" id="PS50181">
    <property type="entry name" value="FBOX"/>
    <property type="match status" value="1"/>
</dbReference>
<sequence length="505" mass="58589">MAGMGKEKNIFGIKSRKIPADILMEDNSEDSLRVDIVGLLPPELGQMVLSYLSAKNLAVCSGVCRKWRDLTNCNPIWRRHCIKETWCTLDMVENYRTHFSKKLTKKGDGLLRQYYANYENNENLLNLCSWRINYERHYELPLNWERNRSCQYRLVDRPPVTCLHCDSIRLATGCEDGSVIVLNVNKVPYLEYRFEGLLNSKIISLKIFGKYCIVQQCMLLQIFEDEYFVDAKSFDLGLSMIEVLPRSGVSPEELNTWYKPGKYKDVFFEIYLGNLYATHRDAQCIYVWSLRNGKRITAIHVTNHMCKMRDMCFKKDRIYIIFAASRSVRHISVYDITIEKWIFEVTTPLCKTQKIMCADSLLVGVAVAGPALTCTGVINVWDISNGKLVSERHTQEFLSRSSVSTAYDVIIYSTTTTVNIWEPRTDTLIRRLTTDGNPLFLKTLPFIYVAVFTDKTAYVWDWFNGSKRFRLFSKYNAEMPEFMFADETMILLLDERSSVQMIGFC</sequence>
<dbReference type="PANTHER" id="PTHR19872">
    <property type="entry name" value="UBIQUITIN LIGASE SPECIFICITY FACTOR/HREP PROTEIN"/>
    <property type="match status" value="1"/>
</dbReference>
<dbReference type="InterPro" id="IPR001810">
    <property type="entry name" value="F-box_dom"/>
</dbReference>
<evidence type="ECO:0000256" key="2">
    <source>
        <dbReference type="ARBA" id="ARBA00022737"/>
    </source>
</evidence>
<accession>T1HJ77</accession>
<dbReference type="EMBL" id="ACPB03003086">
    <property type="status" value="NOT_ANNOTATED_CDS"/>
    <property type="molecule type" value="Genomic_DNA"/>
</dbReference>
<dbReference type="AlphaFoldDB" id="T1HJ77"/>
<dbReference type="SMART" id="SM00256">
    <property type="entry name" value="FBOX"/>
    <property type="match status" value="1"/>
</dbReference>
<reference evidence="3" key="1">
    <citation type="submission" date="2015-05" db="UniProtKB">
        <authorList>
            <consortium name="EnsemblMetazoa"/>
        </authorList>
    </citation>
    <scope>IDENTIFICATION</scope>
</reference>
<proteinExistence type="predicted"/>
<dbReference type="VEuPathDB" id="VectorBase:RPRC004100"/>